<accession>A0A8X6YBV2</accession>
<dbReference type="AlphaFoldDB" id="A0A8X6YBV2"/>
<evidence type="ECO:0000313" key="2">
    <source>
        <dbReference type="EMBL" id="GFY68559.1"/>
    </source>
</evidence>
<feature type="region of interest" description="Disordered" evidence="1">
    <location>
        <begin position="1"/>
        <end position="27"/>
    </location>
</feature>
<gene>
    <name evidence="2" type="ORF">TNIN_79201</name>
</gene>
<reference evidence="2" key="1">
    <citation type="submission" date="2020-08" db="EMBL/GenBank/DDBJ databases">
        <title>Multicomponent nature underlies the extraordinary mechanical properties of spider dragline silk.</title>
        <authorList>
            <person name="Kono N."/>
            <person name="Nakamura H."/>
            <person name="Mori M."/>
            <person name="Yoshida Y."/>
            <person name="Ohtoshi R."/>
            <person name="Malay A.D."/>
            <person name="Moran D.A.P."/>
            <person name="Tomita M."/>
            <person name="Numata K."/>
            <person name="Arakawa K."/>
        </authorList>
    </citation>
    <scope>NUCLEOTIDE SEQUENCE</scope>
</reference>
<protein>
    <submittedName>
        <fullName evidence="2">Uncharacterized protein</fullName>
    </submittedName>
</protein>
<comment type="caution">
    <text evidence="2">The sequence shown here is derived from an EMBL/GenBank/DDBJ whole genome shotgun (WGS) entry which is preliminary data.</text>
</comment>
<sequence length="118" mass="13083">MAMSQTNLSAFSPHPDPTSETLELFPAETMKNRPRLLTSPLFLTSQPIRSLPYNFSHRKELFNSGLPLEGAINSQIGEGGSALIHIPMKSIETRTLFLFCLFTGTHTEKKRSTTNSSS</sequence>
<feature type="compositionally biased region" description="Polar residues" evidence="1">
    <location>
        <begin position="1"/>
        <end position="10"/>
    </location>
</feature>
<keyword evidence="3" id="KW-1185">Reference proteome</keyword>
<dbReference type="Proteomes" id="UP000886998">
    <property type="component" value="Unassembled WGS sequence"/>
</dbReference>
<dbReference type="OrthoDB" id="10603173at2759"/>
<name>A0A8X6YBV2_9ARAC</name>
<evidence type="ECO:0000256" key="1">
    <source>
        <dbReference type="SAM" id="MobiDB-lite"/>
    </source>
</evidence>
<evidence type="ECO:0000313" key="3">
    <source>
        <dbReference type="Proteomes" id="UP000886998"/>
    </source>
</evidence>
<proteinExistence type="predicted"/>
<dbReference type="EMBL" id="BMAV01017121">
    <property type="protein sequence ID" value="GFY68559.1"/>
    <property type="molecule type" value="Genomic_DNA"/>
</dbReference>
<organism evidence="2 3">
    <name type="scientific">Trichonephila inaurata madagascariensis</name>
    <dbReference type="NCBI Taxonomy" id="2747483"/>
    <lineage>
        <taxon>Eukaryota</taxon>
        <taxon>Metazoa</taxon>
        <taxon>Ecdysozoa</taxon>
        <taxon>Arthropoda</taxon>
        <taxon>Chelicerata</taxon>
        <taxon>Arachnida</taxon>
        <taxon>Araneae</taxon>
        <taxon>Araneomorphae</taxon>
        <taxon>Entelegynae</taxon>
        <taxon>Araneoidea</taxon>
        <taxon>Nephilidae</taxon>
        <taxon>Trichonephila</taxon>
        <taxon>Trichonephila inaurata</taxon>
    </lineage>
</organism>